<feature type="transmembrane region" description="Helical" evidence="1">
    <location>
        <begin position="12"/>
        <end position="33"/>
    </location>
</feature>
<gene>
    <name evidence="3" type="ORF">NIES23_32960</name>
</gene>
<dbReference type="InterPro" id="IPR021994">
    <property type="entry name" value="DUF3592"/>
</dbReference>
<evidence type="ECO:0000256" key="1">
    <source>
        <dbReference type="SAM" id="Phobius"/>
    </source>
</evidence>
<keyword evidence="1" id="KW-1133">Transmembrane helix</keyword>
<feature type="domain" description="DUF3592" evidence="2">
    <location>
        <begin position="47"/>
        <end position="111"/>
    </location>
</feature>
<dbReference type="Pfam" id="PF12158">
    <property type="entry name" value="DUF3592"/>
    <property type="match status" value="1"/>
</dbReference>
<proteinExistence type="predicted"/>
<evidence type="ECO:0000313" key="3">
    <source>
        <dbReference type="EMBL" id="BAY70492.1"/>
    </source>
</evidence>
<keyword evidence="1" id="KW-0812">Transmembrane</keyword>
<evidence type="ECO:0000313" key="4">
    <source>
        <dbReference type="Proteomes" id="UP000217507"/>
    </source>
</evidence>
<reference evidence="3 4" key="1">
    <citation type="submission" date="2017-06" db="EMBL/GenBank/DDBJ databases">
        <title>Genome sequencing of cyanobaciteial culture collection at National Institute for Environmental Studies (NIES).</title>
        <authorList>
            <person name="Hirose Y."/>
            <person name="Shimura Y."/>
            <person name="Fujisawa T."/>
            <person name="Nakamura Y."/>
            <person name="Kawachi M."/>
        </authorList>
    </citation>
    <scope>NUCLEOTIDE SEQUENCE [LARGE SCALE GENOMIC DNA]</scope>
    <source>
        <strain evidence="3 4">NIES-23</strain>
    </source>
</reference>
<dbReference type="Proteomes" id="UP000217507">
    <property type="component" value="Chromosome"/>
</dbReference>
<sequence>MNLKFRQITFEDTFSGILGLVIGFVFIGGGFLVGNQVTQERATLTQTQGKVVDSLRRRERDSKDKQKETYAPVVEFSAKGDRIRFTGDYRSYRSSNGKIVAVRYDPKRPTTTARVVDSYEGLIPWISFGMGGLSLISGLRQISPIYLSLGDE</sequence>
<evidence type="ECO:0000259" key="2">
    <source>
        <dbReference type="Pfam" id="PF12158"/>
    </source>
</evidence>
<dbReference type="EMBL" id="AP018216">
    <property type="protein sequence ID" value="BAY70492.1"/>
    <property type="molecule type" value="Genomic_DNA"/>
</dbReference>
<organism evidence="3 4">
    <name type="scientific">Trichormus variabilis NIES-23</name>
    <dbReference type="NCBI Taxonomy" id="1973479"/>
    <lineage>
        <taxon>Bacteria</taxon>
        <taxon>Bacillati</taxon>
        <taxon>Cyanobacteriota</taxon>
        <taxon>Cyanophyceae</taxon>
        <taxon>Nostocales</taxon>
        <taxon>Nostocaceae</taxon>
        <taxon>Trichormus</taxon>
    </lineage>
</organism>
<dbReference type="AlphaFoldDB" id="A0A1Z4KNG9"/>
<name>A0A1Z4KNG9_ANAVA</name>
<protein>
    <recommendedName>
        <fullName evidence="2">DUF3592 domain-containing protein</fullName>
    </recommendedName>
</protein>
<accession>A0A1Z4KNG9</accession>
<keyword evidence="1" id="KW-0472">Membrane</keyword>